<dbReference type="GO" id="GO:0012505">
    <property type="term" value="C:endomembrane system"/>
    <property type="evidence" value="ECO:0007669"/>
    <property type="project" value="UniProtKB-SubCell"/>
</dbReference>
<dbReference type="EMBL" id="JYDR01000011">
    <property type="protein sequence ID" value="KRY76595.1"/>
    <property type="molecule type" value="Genomic_DNA"/>
</dbReference>
<comment type="caution">
    <text evidence="7">The sequence shown here is derived from an EMBL/GenBank/DDBJ whole genome shotgun (WGS) entry which is preliminary data.</text>
</comment>
<name>A0A0V1EUA0_TRIPS</name>
<dbReference type="AlphaFoldDB" id="A0A0V1EUA0"/>
<evidence type="ECO:0000313" key="7">
    <source>
        <dbReference type="EMBL" id="KRY76595.1"/>
    </source>
</evidence>
<dbReference type="PANTHER" id="PTHR45738:SF5">
    <property type="entry name" value="POLYPHOSPHOINOSITIDE PHOSPHATASE"/>
    <property type="match status" value="1"/>
</dbReference>
<gene>
    <name evidence="7" type="primary">Fig4</name>
    <name evidence="7" type="ORF">T4A_14245</name>
</gene>
<evidence type="ECO:0000313" key="8">
    <source>
        <dbReference type="Proteomes" id="UP000054632"/>
    </source>
</evidence>
<protein>
    <submittedName>
        <fullName evidence="7">Polyphosphoinositide phosphatase</fullName>
    </submittedName>
</protein>
<evidence type="ECO:0000256" key="2">
    <source>
        <dbReference type="ARBA" id="ARBA00022801"/>
    </source>
</evidence>
<dbReference type="InterPro" id="IPR043573">
    <property type="entry name" value="Fig4-like"/>
</dbReference>
<sequence length="1148" mass="130914">MFFLCALQGYCSVQEVFPLSTCFFIVKLAMRDIEVLKADGDLKDEKSTSWSQKSPIAAISVSESMNCIACPSCLGNGYIPRDREDELVALIPFSDKRLKPSKTWMWVISSILICLLLSGLALYFLLPRTINVFSNSLAVTEVFLQSYEPGKTMKVNFMRTISHYGSLSEVLSYKSVTNLKLEIEEEGDVETFVNVSNENFYDIEVTNASSKVSKMVFPNRSEVIGYGFNKSIVVVPKLSSFYPIGLNVTVTLSDWALAMCELSYGYIRLYFQFTLTFSYLLHHREQNTLETSQLMPSSIPFQKVLIYETPSRFYLTGAHYGDDSYHLLKVEKAETLTLIEDGHIYSQQELNEILTCVDECTVKRNYQKNSDSGEEMNSLENRTFSCYGIAGFARFLNGYYMLVVSKAIPLVEIGFHTIFKVEETSMLALFDENSRSIEELKYCKIFQSILLSTSFYFCYTYDLSRTLQSNATEPTKHWHDRFVWNSYLMKPMVEAGIKAQWLLPLVHGFVGHFPINLPSCCLRLVLIARRSKKFAGTRFLKRGASYDGDVANEVETEQILFNRSVMDFKLGSFSSFVQLRGSVPLIWSQDITKVVGKPPIQIDLADPFACIAGNHFKNLLIRYGGPIVVINLVKRREKSRHESILHEELQASIDYLNQFLSPSEAILYLTFDMARCHKVADSLAKLEEISYLVLQLCGWFQSFCMPFCCRLRCADFVKPEDRHISSDGTFLFQSGIPRTNCVDCLDRTNVAQFVTGKVAFAYQLYSMGILSEPYLSMDHEFCRLLETLYDEHGDALAMQYAGSQLVHSIKTYRKTANLQERSRDVIQTLSRYYSNNFVDFDKQNAINLFLGVVVPCTGKTLLLPKELTTCVREKPTFTCCVDYCSFFSELENHSSYGHLPICELPPWQQQLVVDYFYKVEELTDFNELLALPSRWISTVANTTENTIVASASMVQWFKNRRTGKSRAERVENFSKSSEQDGDESSSDEEGAKSDVEVIYSEDWKDAIMKIENAKVEKGIFLSKFSTCKLSSCRDYYGFELHSLSRDDLSKCKQYVDIYLFTKLAEDDDHKRKLSAPSRLTKSASNFHYIPTPLANYDNCGSAYEVTVPVLLEKSLSTYERVFDPSSWMNSGNNVEEVSKKNQTHGTLV</sequence>
<dbReference type="Pfam" id="PF02383">
    <property type="entry name" value="Syja_N"/>
    <property type="match status" value="1"/>
</dbReference>
<evidence type="ECO:0000256" key="1">
    <source>
        <dbReference type="ARBA" id="ARBA00004308"/>
    </source>
</evidence>
<dbReference type="GO" id="GO:0046856">
    <property type="term" value="P:phosphatidylinositol dephosphorylation"/>
    <property type="evidence" value="ECO:0007669"/>
    <property type="project" value="InterPro"/>
</dbReference>
<dbReference type="InterPro" id="IPR048511">
    <property type="entry name" value="TMEM106_N"/>
</dbReference>
<dbReference type="PANTHER" id="PTHR45738">
    <property type="entry name" value="POLYPHOSPHOINOSITIDE PHOSPHATASE"/>
    <property type="match status" value="1"/>
</dbReference>
<proteinExistence type="predicted"/>
<keyword evidence="3 5" id="KW-0472">Membrane</keyword>
<keyword evidence="2" id="KW-0378">Hydrolase</keyword>
<feature type="domain" description="SAC" evidence="6">
    <location>
        <begin position="446"/>
        <end position="802"/>
    </location>
</feature>
<evidence type="ECO:0000256" key="4">
    <source>
        <dbReference type="SAM" id="MobiDB-lite"/>
    </source>
</evidence>
<evidence type="ECO:0000256" key="3">
    <source>
        <dbReference type="ARBA" id="ARBA00023136"/>
    </source>
</evidence>
<dbReference type="InterPro" id="IPR002013">
    <property type="entry name" value="SAC_dom"/>
</dbReference>
<keyword evidence="5" id="KW-0812">Transmembrane</keyword>
<organism evidence="7 8">
    <name type="scientific">Trichinella pseudospiralis</name>
    <name type="common">Parasitic roundworm</name>
    <dbReference type="NCBI Taxonomy" id="6337"/>
    <lineage>
        <taxon>Eukaryota</taxon>
        <taxon>Metazoa</taxon>
        <taxon>Ecdysozoa</taxon>
        <taxon>Nematoda</taxon>
        <taxon>Enoplea</taxon>
        <taxon>Dorylaimia</taxon>
        <taxon>Trichinellida</taxon>
        <taxon>Trichinellidae</taxon>
        <taxon>Trichinella</taxon>
    </lineage>
</organism>
<keyword evidence="5" id="KW-1133">Transmembrane helix</keyword>
<feature type="transmembrane region" description="Helical" evidence="5">
    <location>
        <begin position="104"/>
        <end position="126"/>
    </location>
</feature>
<dbReference type="GO" id="GO:0043813">
    <property type="term" value="F:phosphatidylinositol-3,5-bisphosphate 5-phosphatase activity"/>
    <property type="evidence" value="ECO:0007669"/>
    <property type="project" value="InterPro"/>
</dbReference>
<evidence type="ECO:0000256" key="5">
    <source>
        <dbReference type="SAM" id="Phobius"/>
    </source>
</evidence>
<evidence type="ECO:0000259" key="6">
    <source>
        <dbReference type="PROSITE" id="PS50275"/>
    </source>
</evidence>
<reference evidence="7 8" key="1">
    <citation type="submission" date="2015-01" db="EMBL/GenBank/DDBJ databases">
        <title>Evolution of Trichinella species and genotypes.</title>
        <authorList>
            <person name="Korhonen P.K."/>
            <person name="Edoardo P."/>
            <person name="Giuseppe L.R."/>
            <person name="Gasser R.B."/>
        </authorList>
    </citation>
    <scope>NUCLEOTIDE SEQUENCE [LARGE SCALE GENOMIC DNA]</scope>
    <source>
        <strain evidence="7">ISS13</strain>
    </source>
</reference>
<accession>A0A0V1EUA0</accession>
<comment type="subcellular location">
    <subcellularLocation>
        <location evidence="1">Endomembrane system</location>
    </subcellularLocation>
</comment>
<dbReference type="Pfam" id="PF21002">
    <property type="entry name" value="TMEM106_N"/>
    <property type="match status" value="1"/>
</dbReference>
<dbReference type="Proteomes" id="UP000054632">
    <property type="component" value="Unassembled WGS sequence"/>
</dbReference>
<dbReference type="PROSITE" id="PS50275">
    <property type="entry name" value="SAC"/>
    <property type="match status" value="1"/>
</dbReference>
<feature type="compositionally biased region" description="Acidic residues" evidence="4">
    <location>
        <begin position="979"/>
        <end position="988"/>
    </location>
</feature>
<feature type="region of interest" description="Disordered" evidence="4">
    <location>
        <begin position="967"/>
        <end position="992"/>
    </location>
</feature>